<dbReference type="InterPro" id="IPR013106">
    <property type="entry name" value="Ig_V-set"/>
</dbReference>
<dbReference type="InterPro" id="IPR003597">
    <property type="entry name" value="Ig_C1-set"/>
</dbReference>
<protein>
    <submittedName>
        <fullName evidence="7">Uncharacterized protein LOC113097145 isoform X2</fullName>
    </submittedName>
</protein>
<evidence type="ECO:0000313" key="6">
    <source>
        <dbReference type="Proteomes" id="UP000515129"/>
    </source>
</evidence>
<keyword evidence="1" id="KW-1015">Disulfide bond</keyword>
<sequence length="268" mass="29821">MPFLKFTMILSKCYALTTCVWMLLSLFPVFIAGHALFNGISIQTVHRGMSVNISCNYKPSNDSDGFIVELQTNSTLCSVMKNNNSWINQSCRNHSRFIWIQETVQMAFEISNLQIKDTGTYKCVVTRTIPPPSVLLREETTFVQVIAHPVVSVSDVSALGGITTILCISEGFYPSALEQLWMRNGAFHNASFTNSTDKTNPDGSFTLHSYLKISDRAHYSCWVNHSSLSQPAIVHVSPDCYGDRDKNVWIALATSALLILTILIITAV</sequence>
<dbReference type="InterPro" id="IPR007110">
    <property type="entry name" value="Ig-like_dom"/>
</dbReference>
<keyword evidence="6" id="KW-1185">Reference proteome</keyword>
<dbReference type="RefSeq" id="XP_026118130.1">
    <property type="nucleotide sequence ID" value="XM_026262345.1"/>
</dbReference>
<dbReference type="SMART" id="SM00409">
    <property type="entry name" value="IG"/>
    <property type="match status" value="1"/>
</dbReference>
<feature type="transmembrane region" description="Helical" evidence="4">
    <location>
        <begin position="12"/>
        <end position="37"/>
    </location>
</feature>
<evidence type="ECO:0000256" key="3">
    <source>
        <dbReference type="ARBA" id="ARBA00023319"/>
    </source>
</evidence>
<dbReference type="PANTHER" id="PTHR19971">
    <property type="entry name" value="SIGNAL-REGULATORY PROTEIN BETA"/>
    <property type="match status" value="1"/>
</dbReference>
<proteinExistence type="predicted"/>
<feature type="transmembrane region" description="Helical" evidence="4">
    <location>
        <begin position="248"/>
        <end position="267"/>
    </location>
</feature>
<evidence type="ECO:0000313" key="7">
    <source>
        <dbReference type="RefSeq" id="XP_026118130.1"/>
    </source>
</evidence>
<dbReference type="SUPFAM" id="SSF48726">
    <property type="entry name" value="Immunoglobulin"/>
    <property type="match status" value="2"/>
</dbReference>
<dbReference type="InterPro" id="IPR051755">
    <property type="entry name" value="Ig-like_CS_Receptor"/>
</dbReference>
<feature type="domain" description="Ig-like" evidence="5">
    <location>
        <begin position="28"/>
        <end position="143"/>
    </location>
</feature>
<keyword evidence="3" id="KW-0393">Immunoglobulin domain</keyword>
<dbReference type="PROSITE" id="PS00290">
    <property type="entry name" value="IG_MHC"/>
    <property type="match status" value="1"/>
</dbReference>
<dbReference type="GeneID" id="113097145"/>
<dbReference type="Pfam" id="PF07654">
    <property type="entry name" value="C1-set"/>
    <property type="match status" value="1"/>
</dbReference>
<dbReference type="AlphaFoldDB" id="A0A6P6PC35"/>
<dbReference type="SMART" id="SM00407">
    <property type="entry name" value="IGc1"/>
    <property type="match status" value="1"/>
</dbReference>
<dbReference type="InterPro" id="IPR013783">
    <property type="entry name" value="Ig-like_fold"/>
</dbReference>
<evidence type="ECO:0000256" key="2">
    <source>
        <dbReference type="ARBA" id="ARBA00023180"/>
    </source>
</evidence>
<keyword evidence="2" id="KW-0325">Glycoprotein</keyword>
<organism evidence="6 7">
    <name type="scientific">Carassius auratus</name>
    <name type="common">Goldfish</name>
    <dbReference type="NCBI Taxonomy" id="7957"/>
    <lineage>
        <taxon>Eukaryota</taxon>
        <taxon>Metazoa</taxon>
        <taxon>Chordata</taxon>
        <taxon>Craniata</taxon>
        <taxon>Vertebrata</taxon>
        <taxon>Euteleostomi</taxon>
        <taxon>Actinopterygii</taxon>
        <taxon>Neopterygii</taxon>
        <taxon>Teleostei</taxon>
        <taxon>Ostariophysi</taxon>
        <taxon>Cypriniformes</taxon>
        <taxon>Cyprinidae</taxon>
        <taxon>Cyprininae</taxon>
        <taxon>Carassius</taxon>
    </lineage>
</organism>
<keyword evidence="4" id="KW-0472">Membrane</keyword>
<feature type="domain" description="Ig-like" evidence="5">
    <location>
        <begin position="149"/>
        <end position="237"/>
    </location>
</feature>
<dbReference type="Pfam" id="PF07686">
    <property type="entry name" value="V-set"/>
    <property type="match status" value="1"/>
</dbReference>
<dbReference type="Proteomes" id="UP000515129">
    <property type="component" value="Unplaced"/>
</dbReference>
<name>A0A6P6PC35_CARAU</name>
<evidence type="ECO:0000259" key="5">
    <source>
        <dbReference type="PROSITE" id="PS50835"/>
    </source>
</evidence>
<dbReference type="InterPro" id="IPR003006">
    <property type="entry name" value="Ig/MHC_CS"/>
</dbReference>
<dbReference type="InterPro" id="IPR003599">
    <property type="entry name" value="Ig_sub"/>
</dbReference>
<evidence type="ECO:0000256" key="1">
    <source>
        <dbReference type="ARBA" id="ARBA00023157"/>
    </source>
</evidence>
<gene>
    <name evidence="7" type="primary">LOC113097145</name>
</gene>
<keyword evidence="4" id="KW-1133">Transmembrane helix</keyword>
<accession>A0A6P6PC35</accession>
<keyword evidence="4" id="KW-0812">Transmembrane</keyword>
<dbReference type="Gene3D" id="2.60.40.10">
    <property type="entry name" value="Immunoglobulins"/>
    <property type="match status" value="2"/>
</dbReference>
<dbReference type="InterPro" id="IPR036179">
    <property type="entry name" value="Ig-like_dom_sf"/>
</dbReference>
<evidence type="ECO:0000256" key="4">
    <source>
        <dbReference type="SAM" id="Phobius"/>
    </source>
</evidence>
<dbReference type="PROSITE" id="PS50835">
    <property type="entry name" value="IG_LIKE"/>
    <property type="match status" value="2"/>
</dbReference>
<reference evidence="7" key="1">
    <citation type="submission" date="2025-08" db="UniProtKB">
        <authorList>
            <consortium name="RefSeq"/>
        </authorList>
    </citation>
    <scope>IDENTIFICATION</scope>
    <source>
        <strain evidence="7">Wakin</strain>
        <tissue evidence="7">Muscle</tissue>
    </source>
</reference>